<comment type="caution">
    <text evidence="2">The sequence shown here is derived from an EMBL/GenBank/DDBJ whole genome shotgun (WGS) entry which is preliminary data.</text>
</comment>
<accession>A0A512NQE2</accession>
<evidence type="ECO:0008006" key="4">
    <source>
        <dbReference type="Google" id="ProtNLM"/>
    </source>
</evidence>
<evidence type="ECO:0000313" key="2">
    <source>
        <dbReference type="EMBL" id="GEP61142.1"/>
    </source>
</evidence>
<evidence type="ECO:0000256" key="1">
    <source>
        <dbReference type="SAM" id="SignalP"/>
    </source>
</evidence>
<proteinExistence type="predicted"/>
<feature type="signal peptide" evidence="1">
    <location>
        <begin position="1"/>
        <end position="23"/>
    </location>
</feature>
<name>A0A512NQE2_9HYPH</name>
<keyword evidence="3" id="KW-1185">Reference proteome</keyword>
<protein>
    <recommendedName>
        <fullName evidence="4">DUF2125 domain-containing protein</fullName>
    </recommendedName>
</protein>
<dbReference type="Proteomes" id="UP000321058">
    <property type="component" value="Unassembled WGS sequence"/>
</dbReference>
<reference evidence="2 3" key="1">
    <citation type="submission" date="2019-07" db="EMBL/GenBank/DDBJ databases">
        <title>Whole genome shotgun sequence of Reyranella soli NBRC 108950.</title>
        <authorList>
            <person name="Hosoyama A."/>
            <person name="Uohara A."/>
            <person name="Ohji S."/>
            <person name="Ichikawa N."/>
        </authorList>
    </citation>
    <scope>NUCLEOTIDE SEQUENCE [LARGE SCALE GENOMIC DNA]</scope>
    <source>
        <strain evidence="2 3">NBRC 108950</strain>
    </source>
</reference>
<sequence>MRAIWAGVAATLVALLLATTAWAQNGLERFEKELKPQFEFKSFTYANAAPLGSAGFVLNDVVAVIPANAATGDKESTVKIQKVTVDALDFDRLKKDAKDNDAPRFAKLKLEGMTGDDEMFTALQPYGVPNVPLDIALDYTIDPATKVLDLKTLEIAMRGQAKFVLSLAVDGVSDMAGAKDDARLRTASLTVDDTGLLAKLLPAWAKEEGVQPEEFVQTALTGLAAFAAQQGPDTLKSLDAVASFITDWKAPKGSLVLGLKPAKGAGLSDLDKVAMPDALTTEFGFTATYPGTKAGAAKAGAK</sequence>
<dbReference type="AlphaFoldDB" id="A0A512NQE2"/>
<dbReference type="EMBL" id="BKAJ01000202">
    <property type="protein sequence ID" value="GEP61142.1"/>
    <property type="molecule type" value="Genomic_DNA"/>
</dbReference>
<dbReference type="RefSeq" id="WP_147156466.1">
    <property type="nucleotide sequence ID" value="NZ_BKAJ01000202.1"/>
</dbReference>
<organism evidence="2 3">
    <name type="scientific">Reyranella soli</name>
    <dbReference type="NCBI Taxonomy" id="1230389"/>
    <lineage>
        <taxon>Bacteria</taxon>
        <taxon>Pseudomonadati</taxon>
        <taxon>Pseudomonadota</taxon>
        <taxon>Alphaproteobacteria</taxon>
        <taxon>Hyphomicrobiales</taxon>
        <taxon>Reyranellaceae</taxon>
        <taxon>Reyranella</taxon>
    </lineage>
</organism>
<dbReference type="OrthoDB" id="7332499at2"/>
<evidence type="ECO:0000313" key="3">
    <source>
        <dbReference type="Proteomes" id="UP000321058"/>
    </source>
</evidence>
<feature type="chain" id="PRO_5021869852" description="DUF2125 domain-containing protein" evidence="1">
    <location>
        <begin position="24"/>
        <end position="302"/>
    </location>
</feature>
<keyword evidence="1" id="KW-0732">Signal</keyword>
<gene>
    <name evidence="2" type="ORF">RSO01_83080</name>
</gene>